<gene>
    <name evidence="15" type="primary">nadB</name>
    <name evidence="15" type="ORF">ACFOEJ_10800</name>
</gene>
<evidence type="ECO:0000259" key="14">
    <source>
        <dbReference type="Pfam" id="PF02910"/>
    </source>
</evidence>
<keyword evidence="7 12" id="KW-0662">Pyridine nucleotide biosynthesis</keyword>
<dbReference type="Pfam" id="PF02910">
    <property type="entry name" value="Succ_DH_flav_C"/>
    <property type="match status" value="1"/>
</dbReference>
<evidence type="ECO:0000256" key="7">
    <source>
        <dbReference type="ARBA" id="ARBA00022642"/>
    </source>
</evidence>
<evidence type="ECO:0000256" key="3">
    <source>
        <dbReference type="ARBA" id="ARBA00008562"/>
    </source>
</evidence>
<evidence type="ECO:0000259" key="13">
    <source>
        <dbReference type="Pfam" id="PF00890"/>
    </source>
</evidence>
<evidence type="ECO:0000313" key="16">
    <source>
        <dbReference type="Proteomes" id="UP001595625"/>
    </source>
</evidence>
<comment type="cofactor">
    <cofactor evidence="1 12">
        <name>FAD</name>
        <dbReference type="ChEBI" id="CHEBI:57692"/>
    </cofactor>
</comment>
<dbReference type="Pfam" id="PF00890">
    <property type="entry name" value="FAD_binding_2"/>
    <property type="match status" value="1"/>
</dbReference>
<dbReference type="Proteomes" id="UP001595625">
    <property type="component" value="Unassembled WGS sequence"/>
</dbReference>
<dbReference type="Gene3D" id="3.50.50.60">
    <property type="entry name" value="FAD/NAD(P)-binding domain"/>
    <property type="match status" value="1"/>
</dbReference>
<dbReference type="InterPro" id="IPR003953">
    <property type="entry name" value="FAD-dep_OxRdtase_2_FAD-bd"/>
</dbReference>
<dbReference type="Gene3D" id="1.20.58.100">
    <property type="entry name" value="Fumarate reductase/succinate dehydrogenase flavoprotein-like, C-terminal domain"/>
    <property type="match status" value="1"/>
</dbReference>
<protein>
    <recommendedName>
        <fullName evidence="5 11">L-aspartate oxidase</fullName>
        <ecNumber evidence="4 11">1.4.3.16</ecNumber>
    </recommendedName>
</protein>
<dbReference type="PANTHER" id="PTHR42716">
    <property type="entry name" value="L-ASPARTATE OXIDASE"/>
    <property type="match status" value="1"/>
</dbReference>
<evidence type="ECO:0000256" key="12">
    <source>
        <dbReference type="RuleBase" id="RU362049"/>
    </source>
</evidence>
<dbReference type="PRINTS" id="PR00411">
    <property type="entry name" value="PNDRDTASEI"/>
</dbReference>
<comment type="function">
    <text evidence="12">Catalyzes the oxidation of L-aspartate to iminoaspartate.</text>
</comment>
<dbReference type="EMBL" id="JBHRUJ010000016">
    <property type="protein sequence ID" value="MFC3211563.1"/>
    <property type="molecule type" value="Genomic_DNA"/>
</dbReference>
<dbReference type="GO" id="GO:0008734">
    <property type="term" value="F:L-aspartate oxidase activity"/>
    <property type="evidence" value="ECO:0007669"/>
    <property type="project" value="UniProtKB-EC"/>
</dbReference>
<evidence type="ECO:0000256" key="6">
    <source>
        <dbReference type="ARBA" id="ARBA00022630"/>
    </source>
</evidence>
<evidence type="ECO:0000256" key="1">
    <source>
        <dbReference type="ARBA" id="ARBA00001974"/>
    </source>
</evidence>
<evidence type="ECO:0000256" key="10">
    <source>
        <dbReference type="ARBA" id="ARBA00048305"/>
    </source>
</evidence>
<comment type="caution">
    <text evidence="15">The sequence shown here is derived from an EMBL/GenBank/DDBJ whole genome shotgun (WGS) entry which is preliminary data.</text>
</comment>
<organism evidence="15 16">
    <name type="scientific">Planomicrobium okeanokoites</name>
    <name type="common">Planococcus okeanokoites</name>
    <name type="synonym">Flavobacterium okeanokoites</name>
    <dbReference type="NCBI Taxonomy" id="244"/>
    <lineage>
        <taxon>Bacteria</taxon>
        <taxon>Bacillati</taxon>
        <taxon>Bacillota</taxon>
        <taxon>Bacilli</taxon>
        <taxon>Bacillales</taxon>
        <taxon>Caryophanaceae</taxon>
        <taxon>Planomicrobium</taxon>
    </lineage>
</organism>
<dbReference type="InterPro" id="IPR037099">
    <property type="entry name" value="Fum_R/Succ_DH_flav-like_C_sf"/>
</dbReference>
<name>A0ABV7KQ09_PLAOK</name>
<dbReference type="SUPFAM" id="SSF56425">
    <property type="entry name" value="Succinate dehydrogenase/fumarate reductase flavoprotein, catalytic domain"/>
    <property type="match status" value="1"/>
</dbReference>
<keyword evidence="6 12" id="KW-0285">Flavoprotein</keyword>
<feature type="domain" description="Fumarate reductase/succinate dehydrogenase flavoprotein-like C-terminal" evidence="14">
    <location>
        <begin position="460"/>
        <end position="516"/>
    </location>
</feature>
<keyword evidence="8 12" id="KW-0274">FAD</keyword>
<dbReference type="InterPro" id="IPR027477">
    <property type="entry name" value="Succ_DH/fumarate_Rdtase_cat_sf"/>
</dbReference>
<dbReference type="InterPro" id="IPR036188">
    <property type="entry name" value="FAD/NAD-bd_sf"/>
</dbReference>
<sequence>MFDVCIIGGGAAGLMLAHSLPSTYKIAVLTKNTPEIANSYLAQGGIAASLDKTDSPEAHAWDTLLATADHSDPERVEMLTKDGQTAIKKLMAEGLPYDQDESGQPILGMEGAHSTRRILHSGGDQTGKNLMDYLMKKTEKKIHLLPEHQALELIMDNGKCCGAVASNRNGHRQIIPARYTVLATGGIGALYSHTSNSPVAGGEGLSLAYHAGAVLEDLEFVQFHPTILTIDGKSEGLISEAVRGEGAFLVNKDGHSIMDDIHPMKELAPRDIVARTIEWHWQKHGPVFLDARGITCFKSKFPAIWGNLRTHGIDPTRDLLPVRPGAHFHMGGVKTDDKGATTISGLYAIGEVASSGVHGANRLASNSLLEAIVFAKRLADDLVEQNSLSADRLPVQVYASIENGTSGLSDFPDMGLMRSKMTDAIGILRDKKQLNAFITDYPLRPIKHLMNMDDEDISNHHQMTVCTLIATAAYLRTESRGAHFRTDFPSRMDEWQGKVIELSKTGSAITYRKTHSKETVT</sequence>
<evidence type="ECO:0000256" key="2">
    <source>
        <dbReference type="ARBA" id="ARBA00004950"/>
    </source>
</evidence>
<comment type="similarity">
    <text evidence="3 12">Belongs to the FAD-dependent oxidoreductase 2 family. NadB subfamily.</text>
</comment>
<dbReference type="PRINTS" id="PR00368">
    <property type="entry name" value="FADPNR"/>
</dbReference>
<dbReference type="PANTHER" id="PTHR42716:SF2">
    <property type="entry name" value="L-ASPARTATE OXIDASE, CHLOROPLASTIC"/>
    <property type="match status" value="1"/>
</dbReference>
<keyword evidence="16" id="KW-1185">Reference proteome</keyword>
<dbReference type="EC" id="1.4.3.16" evidence="4 11"/>
<dbReference type="InterPro" id="IPR005288">
    <property type="entry name" value="NadB"/>
</dbReference>
<comment type="subcellular location">
    <subcellularLocation>
        <location evidence="12">Cytoplasm</location>
    </subcellularLocation>
</comment>
<accession>A0ABV7KQ09</accession>
<evidence type="ECO:0000256" key="4">
    <source>
        <dbReference type="ARBA" id="ARBA00012173"/>
    </source>
</evidence>
<keyword evidence="9 12" id="KW-0560">Oxidoreductase</keyword>
<reference evidence="16" key="1">
    <citation type="journal article" date="2019" name="Int. J. Syst. Evol. Microbiol.">
        <title>The Global Catalogue of Microorganisms (GCM) 10K type strain sequencing project: providing services to taxonomists for standard genome sequencing and annotation.</title>
        <authorList>
            <consortium name="The Broad Institute Genomics Platform"/>
            <consortium name="The Broad Institute Genome Sequencing Center for Infectious Disease"/>
            <person name="Wu L."/>
            <person name="Ma J."/>
        </authorList>
    </citation>
    <scope>NUCLEOTIDE SEQUENCE [LARGE SCALE GENOMIC DNA]</scope>
    <source>
        <strain evidence="16">CCM 320</strain>
    </source>
</reference>
<evidence type="ECO:0000256" key="5">
    <source>
        <dbReference type="ARBA" id="ARBA00021901"/>
    </source>
</evidence>
<proteinExistence type="inferred from homology"/>
<feature type="domain" description="FAD-dependent oxidoreductase 2 FAD-binding" evidence="13">
    <location>
        <begin position="3"/>
        <end position="368"/>
    </location>
</feature>
<evidence type="ECO:0000256" key="9">
    <source>
        <dbReference type="ARBA" id="ARBA00023002"/>
    </source>
</evidence>
<dbReference type="RefSeq" id="WP_117312283.1">
    <property type="nucleotide sequence ID" value="NZ_JBHRUJ010000016.1"/>
</dbReference>
<dbReference type="Gene3D" id="3.90.700.10">
    <property type="entry name" value="Succinate dehydrogenase/fumarate reductase flavoprotein, catalytic domain"/>
    <property type="match status" value="1"/>
</dbReference>
<evidence type="ECO:0000256" key="11">
    <source>
        <dbReference type="NCBIfam" id="TIGR00551"/>
    </source>
</evidence>
<evidence type="ECO:0000313" key="15">
    <source>
        <dbReference type="EMBL" id="MFC3211563.1"/>
    </source>
</evidence>
<dbReference type="SUPFAM" id="SSF46977">
    <property type="entry name" value="Succinate dehydrogenase/fumarate reductase flavoprotein C-terminal domain"/>
    <property type="match status" value="1"/>
</dbReference>
<dbReference type="NCBIfam" id="TIGR00551">
    <property type="entry name" value="nadB"/>
    <property type="match status" value="1"/>
</dbReference>
<dbReference type="InterPro" id="IPR015939">
    <property type="entry name" value="Fum_Rdtase/Succ_DH_flav-like_C"/>
</dbReference>
<comment type="catalytic activity">
    <reaction evidence="10">
        <text>L-aspartate + O2 = iminosuccinate + H2O2</text>
        <dbReference type="Rhea" id="RHEA:25876"/>
        <dbReference type="ChEBI" id="CHEBI:15379"/>
        <dbReference type="ChEBI" id="CHEBI:16240"/>
        <dbReference type="ChEBI" id="CHEBI:29991"/>
        <dbReference type="ChEBI" id="CHEBI:77875"/>
        <dbReference type="EC" id="1.4.3.16"/>
    </reaction>
    <physiologicalReaction direction="left-to-right" evidence="10">
        <dbReference type="Rhea" id="RHEA:25877"/>
    </physiologicalReaction>
</comment>
<dbReference type="SUPFAM" id="SSF51905">
    <property type="entry name" value="FAD/NAD(P)-binding domain"/>
    <property type="match status" value="1"/>
</dbReference>
<evidence type="ECO:0000256" key="8">
    <source>
        <dbReference type="ARBA" id="ARBA00022827"/>
    </source>
</evidence>
<comment type="pathway">
    <text evidence="2 12">Cofactor biosynthesis; NAD(+) biosynthesis; iminoaspartate from L-aspartate (oxidase route): step 1/1.</text>
</comment>